<comment type="subcellular location">
    <subcellularLocation>
        <location evidence="2">Mitochondrion intermembrane space</location>
    </subcellularLocation>
</comment>
<dbReference type="Pfam" id="PF04777">
    <property type="entry name" value="Evr1_Alr"/>
    <property type="match status" value="1"/>
</dbReference>
<evidence type="ECO:0000256" key="9">
    <source>
        <dbReference type="SAM" id="MobiDB-lite"/>
    </source>
</evidence>
<dbReference type="GO" id="GO:0160203">
    <property type="term" value="P:mitochondrial disulfide relay system"/>
    <property type="evidence" value="ECO:0007669"/>
    <property type="project" value="EnsemblFungi"/>
</dbReference>
<dbReference type="PROSITE" id="PS51324">
    <property type="entry name" value="ERV_ALR"/>
    <property type="match status" value="1"/>
</dbReference>
<dbReference type="EC" id="1.8.3.2" evidence="8"/>
<dbReference type="GO" id="GO:0006879">
    <property type="term" value="P:intracellular iron ion homeostasis"/>
    <property type="evidence" value="ECO:0007669"/>
    <property type="project" value="EnsemblFungi"/>
</dbReference>
<dbReference type="OrthoDB" id="17199at2759"/>
<protein>
    <recommendedName>
        <fullName evidence="8">Sulfhydryl oxidase</fullName>
        <ecNumber evidence="8">1.8.3.2</ecNumber>
    </recommendedName>
</protein>
<comment type="caution">
    <text evidence="11">The sequence shown here is derived from an EMBL/GenBank/DDBJ whole genome shotgun (WGS) entry which is preliminary data.</text>
</comment>
<evidence type="ECO:0000256" key="5">
    <source>
        <dbReference type="ARBA" id="ARBA00023002"/>
    </source>
</evidence>
<sequence>MPIPTTEEDKTDNVSNTKPEFGLSGRRIIYDKDGKPCRTCNELLDFQFATGKTKPAKLAMQSASENVTATPHSKLKYAKEEPPDVAQLGKSSWTLLHSIAATFPETPNTKQQQDMKSFLNLFAGFYPCWYCGEDFVRYMNKHEPQTKSQDDLGKWLCEAHNDVNKKLGKPQFDCQFWKQRWKDGWDE</sequence>
<evidence type="ECO:0000256" key="3">
    <source>
        <dbReference type="ARBA" id="ARBA00022630"/>
    </source>
</evidence>
<keyword evidence="7" id="KW-1015">Disulfide bond</keyword>
<comment type="cofactor">
    <cofactor evidence="1 8">
        <name>FAD</name>
        <dbReference type="ChEBI" id="CHEBI:57692"/>
    </cofactor>
</comment>
<dbReference type="InterPro" id="IPR036774">
    <property type="entry name" value="ERV/ALR_sulphydryl_oxid_sf"/>
</dbReference>
<evidence type="ECO:0000313" key="11">
    <source>
        <dbReference type="EMBL" id="KAF6052897.1"/>
    </source>
</evidence>
<evidence type="ECO:0000313" key="12">
    <source>
        <dbReference type="Proteomes" id="UP000590412"/>
    </source>
</evidence>
<dbReference type="AlphaFoldDB" id="A0A8X7NKN8"/>
<evidence type="ECO:0000256" key="4">
    <source>
        <dbReference type="ARBA" id="ARBA00022827"/>
    </source>
</evidence>
<keyword evidence="6" id="KW-0496">Mitochondrion</keyword>
<dbReference type="EMBL" id="JABWAB010000004">
    <property type="protein sequence ID" value="KAF6052897.1"/>
    <property type="molecule type" value="Genomic_DNA"/>
</dbReference>
<dbReference type="InterPro" id="IPR039799">
    <property type="entry name" value="ALR/ERV"/>
</dbReference>
<proteinExistence type="predicted"/>
<evidence type="ECO:0000256" key="2">
    <source>
        <dbReference type="ARBA" id="ARBA00004569"/>
    </source>
</evidence>
<accession>A0A8X7NKN8</accession>
<evidence type="ECO:0000256" key="8">
    <source>
        <dbReference type="RuleBase" id="RU371123"/>
    </source>
</evidence>
<dbReference type="Gene3D" id="4.10.320.60">
    <property type="match status" value="1"/>
</dbReference>
<keyword evidence="5 8" id="KW-0560">Oxidoreductase</keyword>
<evidence type="ECO:0000256" key="1">
    <source>
        <dbReference type="ARBA" id="ARBA00001974"/>
    </source>
</evidence>
<dbReference type="GO" id="GO:0005758">
    <property type="term" value="C:mitochondrial intermembrane space"/>
    <property type="evidence" value="ECO:0007669"/>
    <property type="project" value="UniProtKB-SubCell"/>
</dbReference>
<feature type="region of interest" description="Disordered" evidence="9">
    <location>
        <begin position="1"/>
        <end position="21"/>
    </location>
</feature>
<dbReference type="GO" id="GO:0034599">
    <property type="term" value="P:cellular response to oxidative stress"/>
    <property type="evidence" value="ECO:0007669"/>
    <property type="project" value="EnsemblFungi"/>
</dbReference>
<evidence type="ECO:0000256" key="6">
    <source>
        <dbReference type="ARBA" id="ARBA00023128"/>
    </source>
</evidence>
<dbReference type="GO" id="GO:0016971">
    <property type="term" value="F:flavin-dependent sulfhydryl oxidase activity"/>
    <property type="evidence" value="ECO:0007669"/>
    <property type="project" value="EnsemblFungi"/>
</dbReference>
<dbReference type="GO" id="GO:0050660">
    <property type="term" value="F:flavin adenine dinucleotide binding"/>
    <property type="evidence" value="ECO:0007669"/>
    <property type="project" value="TreeGrafter"/>
</dbReference>
<dbReference type="Gene3D" id="1.20.120.310">
    <property type="entry name" value="ERV/ALR sulfhydryl oxidase domain"/>
    <property type="match status" value="1"/>
</dbReference>
<evidence type="ECO:0000259" key="10">
    <source>
        <dbReference type="PROSITE" id="PS51324"/>
    </source>
</evidence>
<reference evidence="11" key="1">
    <citation type="submission" date="2020-03" db="EMBL/GenBank/DDBJ databases">
        <title>FDA dAtabase for Regulatory Grade micrObial Sequences (FDA-ARGOS): Supporting development and validation of Infectious Disease Dx tests.</title>
        <authorList>
            <person name="Campos J."/>
            <person name="Goldberg B."/>
            <person name="Tallon L."/>
            <person name="Sadzewicz L."/>
            <person name="Vavikolanu K."/>
            <person name="Mehta A."/>
            <person name="Aluvathingal J."/>
            <person name="Nadendla S."/>
            <person name="Nandy P."/>
            <person name="Geyer C."/>
            <person name="Yan Y."/>
            <person name="Sichtig H."/>
        </authorList>
    </citation>
    <scope>NUCLEOTIDE SEQUENCE [LARGE SCALE GENOMIC DNA]</scope>
    <source>
        <strain evidence="11">FDAARGOS_652</strain>
    </source>
</reference>
<evidence type="ECO:0000256" key="7">
    <source>
        <dbReference type="ARBA" id="ARBA00023157"/>
    </source>
</evidence>
<dbReference type="PANTHER" id="PTHR12645:SF0">
    <property type="entry name" value="FAD-LINKED SULFHYDRYL OXIDASE ALR"/>
    <property type="match status" value="1"/>
</dbReference>
<feature type="domain" description="ERV/ALR sulfhydryl oxidase" evidence="10">
    <location>
        <begin position="81"/>
        <end position="181"/>
    </location>
</feature>
<gene>
    <name evidence="11" type="ORF">FOB60_003153</name>
</gene>
<dbReference type="PANTHER" id="PTHR12645">
    <property type="entry name" value="ALR/ERV"/>
    <property type="match status" value="1"/>
</dbReference>
<organism evidence="11 12">
    <name type="scientific">Candida parapsilosis</name>
    <name type="common">Yeast</name>
    <dbReference type="NCBI Taxonomy" id="5480"/>
    <lineage>
        <taxon>Eukaryota</taxon>
        <taxon>Fungi</taxon>
        <taxon>Dikarya</taxon>
        <taxon>Ascomycota</taxon>
        <taxon>Saccharomycotina</taxon>
        <taxon>Pichiomycetes</taxon>
        <taxon>Debaryomycetaceae</taxon>
        <taxon>Candida/Lodderomyces clade</taxon>
        <taxon>Candida</taxon>
    </lineage>
</organism>
<dbReference type="Proteomes" id="UP000590412">
    <property type="component" value="Unassembled WGS sequence"/>
</dbReference>
<dbReference type="FunFam" id="1.20.120.310:FF:000003">
    <property type="entry name" value="Sulfhydryl oxidase"/>
    <property type="match status" value="1"/>
</dbReference>
<dbReference type="SUPFAM" id="SSF69000">
    <property type="entry name" value="FAD-dependent thiol oxidase"/>
    <property type="match status" value="1"/>
</dbReference>
<name>A0A8X7NKN8_CANPA</name>
<keyword evidence="3 8" id="KW-0285">Flavoprotein</keyword>
<dbReference type="InterPro" id="IPR017905">
    <property type="entry name" value="ERV/ALR_sulphydryl_oxidase"/>
</dbReference>
<comment type="catalytic activity">
    <reaction evidence="8">
        <text>2 R'C(R)SH + O2 = R'C(R)S-S(R)CR' + H2O2</text>
        <dbReference type="Rhea" id="RHEA:17357"/>
        <dbReference type="ChEBI" id="CHEBI:15379"/>
        <dbReference type="ChEBI" id="CHEBI:16240"/>
        <dbReference type="ChEBI" id="CHEBI:16520"/>
        <dbReference type="ChEBI" id="CHEBI:17412"/>
        <dbReference type="EC" id="1.8.3.2"/>
    </reaction>
</comment>
<keyword evidence="4 8" id="KW-0274">FAD</keyword>